<dbReference type="EMBL" id="JANAVB010006199">
    <property type="protein sequence ID" value="KAJ6845414.1"/>
    <property type="molecule type" value="Genomic_DNA"/>
</dbReference>
<keyword evidence="2" id="KW-0812">Transmembrane</keyword>
<keyword evidence="3" id="KW-0808">Transferase</keyword>
<feature type="region of interest" description="Disordered" evidence="1">
    <location>
        <begin position="122"/>
        <end position="141"/>
    </location>
</feature>
<evidence type="ECO:0000256" key="2">
    <source>
        <dbReference type="SAM" id="Phobius"/>
    </source>
</evidence>
<name>A0AAX6HY44_IRIPA</name>
<keyword evidence="2" id="KW-0472">Membrane</keyword>
<reference evidence="3" key="1">
    <citation type="journal article" date="2023" name="GigaByte">
        <title>Genome assembly of the bearded iris, Iris pallida Lam.</title>
        <authorList>
            <person name="Bruccoleri R.E."/>
            <person name="Oakeley E.J."/>
            <person name="Faust A.M.E."/>
            <person name="Altorfer M."/>
            <person name="Dessus-Babus S."/>
            <person name="Burckhardt D."/>
            <person name="Oertli M."/>
            <person name="Naumann U."/>
            <person name="Petersen F."/>
            <person name="Wong J."/>
        </authorList>
    </citation>
    <scope>NUCLEOTIDE SEQUENCE</scope>
    <source>
        <strain evidence="3">GSM-AAB239-AS_SAM_17_03QT</strain>
    </source>
</reference>
<evidence type="ECO:0000256" key="1">
    <source>
        <dbReference type="SAM" id="MobiDB-lite"/>
    </source>
</evidence>
<dbReference type="GO" id="GO:0016301">
    <property type="term" value="F:kinase activity"/>
    <property type="evidence" value="ECO:0007669"/>
    <property type="project" value="UniProtKB-KW"/>
</dbReference>
<protein>
    <submittedName>
        <fullName evidence="3">Membrane-associated kinase regulator 2</fullName>
    </submittedName>
</protein>
<dbReference type="AlphaFoldDB" id="A0AAX6HY44"/>
<dbReference type="GO" id="GO:0005886">
    <property type="term" value="C:plasma membrane"/>
    <property type="evidence" value="ECO:0007669"/>
    <property type="project" value="InterPro"/>
</dbReference>
<keyword evidence="2" id="KW-1133">Transmembrane helix</keyword>
<evidence type="ECO:0000313" key="4">
    <source>
        <dbReference type="Proteomes" id="UP001140949"/>
    </source>
</evidence>
<reference evidence="3" key="2">
    <citation type="submission" date="2023-04" db="EMBL/GenBank/DDBJ databases">
        <authorList>
            <person name="Bruccoleri R.E."/>
            <person name="Oakeley E.J."/>
            <person name="Faust A.-M."/>
            <person name="Dessus-Babus S."/>
            <person name="Altorfer M."/>
            <person name="Burckhardt D."/>
            <person name="Oertli M."/>
            <person name="Naumann U."/>
            <person name="Petersen F."/>
            <person name="Wong J."/>
        </authorList>
    </citation>
    <scope>NUCLEOTIDE SEQUENCE</scope>
    <source>
        <strain evidence="3">GSM-AAB239-AS_SAM_17_03QT</strain>
        <tissue evidence="3">Leaf</tissue>
    </source>
</reference>
<sequence length="316" mass="34044">MDSFSLLKYWRASTGTTLVAITTAGRELLLPSSTNATATVANEATTEEEAEDGSFFDLELSSVVTLNEQDESDSTRRLDDFTSVVSLDAAALHHSPPAPGSRLKSATRFRVFALGLNKKLKSDTGATVDSPKSSGGGGGGSNNFFVEVFTGSRNNSSKSKEDQDSAEEKRFSKEVVHKYINSKIKPLYVRVCRRYGERFSAPLAAAAAAAGGDPTGKKKVVMVKSRSAVAAVTMPPPPAAAAVHRRDDSLLQQEDGIQSAIAHCKKSFNASSKGALFLFFLFFYFSSTFNFCVFFLISVTETLVADAGEERTKRMV</sequence>
<organism evidence="3 4">
    <name type="scientific">Iris pallida</name>
    <name type="common">Sweet iris</name>
    <dbReference type="NCBI Taxonomy" id="29817"/>
    <lineage>
        <taxon>Eukaryota</taxon>
        <taxon>Viridiplantae</taxon>
        <taxon>Streptophyta</taxon>
        <taxon>Embryophyta</taxon>
        <taxon>Tracheophyta</taxon>
        <taxon>Spermatophyta</taxon>
        <taxon>Magnoliopsida</taxon>
        <taxon>Liliopsida</taxon>
        <taxon>Asparagales</taxon>
        <taxon>Iridaceae</taxon>
        <taxon>Iridoideae</taxon>
        <taxon>Irideae</taxon>
        <taxon>Iris</taxon>
    </lineage>
</organism>
<dbReference type="PANTHER" id="PTHR33929">
    <property type="entry name" value="MEMBRANE-ASSOCIATED KINASE REGULATOR 2-RELATED"/>
    <property type="match status" value="1"/>
</dbReference>
<accession>A0AAX6HY44</accession>
<feature type="transmembrane region" description="Helical" evidence="2">
    <location>
        <begin position="275"/>
        <end position="297"/>
    </location>
</feature>
<dbReference type="InterPro" id="IPR039619">
    <property type="entry name" value="MAKR2/5"/>
</dbReference>
<keyword evidence="4" id="KW-1185">Reference proteome</keyword>
<keyword evidence="3" id="KW-0418">Kinase</keyword>
<dbReference type="PANTHER" id="PTHR33929:SF1">
    <property type="entry name" value="MEMBRANE-ASSOCIATED KINASE REGULATOR 2-RELATED"/>
    <property type="match status" value="1"/>
</dbReference>
<proteinExistence type="predicted"/>
<comment type="caution">
    <text evidence="3">The sequence shown here is derived from an EMBL/GenBank/DDBJ whole genome shotgun (WGS) entry which is preliminary data.</text>
</comment>
<gene>
    <name evidence="3" type="ORF">M6B38_286825</name>
</gene>
<dbReference type="Proteomes" id="UP001140949">
    <property type="component" value="Unassembled WGS sequence"/>
</dbReference>
<evidence type="ECO:0000313" key="3">
    <source>
        <dbReference type="EMBL" id="KAJ6845414.1"/>
    </source>
</evidence>